<proteinExistence type="inferred from homology"/>
<evidence type="ECO:0000256" key="4">
    <source>
        <dbReference type="ARBA" id="ARBA00023172"/>
    </source>
</evidence>
<protein>
    <submittedName>
        <fullName evidence="9">Tyrosine-type recombinase/integrase</fullName>
    </submittedName>
</protein>
<dbReference type="EMBL" id="WSSB01000006">
    <property type="protein sequence ID" value="MXR36978.1"/>
    <property type="molecule type" value="Genomic_DNA"/>
</dbReference>
<sequence length="414" mass="46811">MPLTDTACKNAKPNDNGKPAKLTDEKGMHLLVNGIGKYWRLSYRFDGKQKTLALGIYPEISLKDARNRRDEARRLLAEGIDPGVNRKVQKATKAQQAENSFEVIAREWFSKYLPTWTAGHADKTMRRFERDIFPWIGKRPIAQIEAPELLAALRRIEHRGAIETAHRALQTCGQVFRYAIASGRAQRNPAADLAGALAPVISKSFPTITSPALIAELLHALDGYQGSFVTQCALKLAPLTFVRPGELRKAEWQEIDLDAAQWVIPAERMKAREKHIVPLSHQAVTVLRELQALTGHGQYVFPGARTNGRPMSENTVNAALRRLGYDKDTMTGHGFRHMASTLLNEQGWNRDAIERQMAHAERNSIRATYNYAEYLPERRRMMQAWADYLGSVRIASHPRVGERTRIYDPLTQRT</sequence>
<dbReference type="InterPro" id="IPR038488">
    <property type="entry name" value="Integrase_DNA-bd_sf"/>
</dbReference>
<dbReference type="GO" id="GO:0015074">
    <property type="term" value="P:DNA integration"/>
    <property type="evidence" value="ECO:0007669"/>
    <property type="project" value="UniProtKB-KW"/>
</dbReference>
<evidence type="ECO:0000256" key="3">
    <source>
        <dbReference type="ARBA" id="ARBA00023125"/>
    </source>
</evidence>
<feature type="domain" description="Core-binding (CB)" evidence="8">
    <location>
        <begin position="99"/>
        <end position="180"/>
    </location>
</feature>
<feature type="region of interest" description="Disordered" evidence="6">
    <location>
        <begin position="1"/>
        <end position="22"/>
    </location>
</feature>
<keyword evidence="4" id="KW-0233">DNA recombination</keyword>
<dbReference type="CDD" id="cd00801">
    <property type="entry name" value="INT_P4_C"/>
    <property type="match status" value="1"/>
</dbReference>
<dbReference type="PANTHER" id="PTHR30629:SF2">
    <property type="entry name" value="PROPHAGE INTEGRASE INTS-RELATED"/>
    <property type="match status" value="1"/>
</dbReference>
<comment type="similarity">
    <text evidence="1">Belongs to the 'phage' integrase family.</text>
</comment>
<evidence type="ECO:0000256" key="6">
    <source>
        <dbReference type="SAM" id="MobiDB-lite"/>
    </source>
</evidence>
<dbReference type="InterPro" id="IPR053876">
    <property type="entry name" value="Phage_int_M"/>
</dbReference>
<dbReference type="AlphaFoldDB" id="A0A845BP77"/>
<dbReference type="Pfam" id="PF13356">
    <property type="entry name" value="Arm-DNA-bind_3"/>
    <property type="match status" value="1"/>
</dbReference>
<comment type="caution">
    <text evidence="9">The sequence shown here is derived from an EMBL/GenBank/DDBJ whole genome shotgun (WGS) entry which is preliminary data.</text>
</comment>
<dbReference type="InterPro" id="IPR050808">
    <property type="entry name" value="Phage_Integrase"/>
</dbReference>
<dbReference type="InterPro" id="IPR010998">
    <property type="entry name" value="Integrase_recombinase_N"/>
</dbReference>
<evidence type="ECO:0000259" key="8">
    <source>
        <dbReference type="PROSITE" id="PS51900"/>
    </source>
</evidence>
<evidence type="ECO:0000313" key="9">
    <source>
        <dbReference type="EMBL" id="MXR36978.1"/>
    </source>
</evidence>
<keyword evidence="2" id="KW-0229">DNA integration</keyword>
<evidence type="ECO:0000313" key="10">
    <source>
        <dbReference type="Proteomes" id="UP000467214"/>
    </source>
</evidence>
<dbReference type="Gene3D" id="1.10.150.130">
    <property type="match status" value="1"/>
</dbReference>
<dbReference type="Gene3D" id="3.30.160.390">
    <property type="entry name" value="Integrase, DNA-binding domain"/>
    <property type="match status" value="1"/>
</dbReference>
<dbReference type="InterPro" id="IPR011010">
    <property type="entry name" value="DNA_brk_join_enz"/>
</dbReference>
<gene>
    <name evidence="9" type="ORF">GQF02_08335</name>
</gene>
<dbReference type="PANTHER" id="PTHR30629">
    <property type="entry name" value="PROPHAGE INTEGRASE"/>
    <property type="match status" value="1"/>
</dbReference>
<dbReference type="InterPro" id="IPR002104">
    <property type="entry name" value="Integrase_catalytic"/>
</dbReference>
<dbReference type="InterPro" id="IPR013762">
    <property type="entry name" value="Integrase-like_cat_sf"/>
</dbReference>
<keyword evidence="10" id="KW-1185">Reference proteome</keyword>
<dbReference type="PROSITE" id="PS51898">
    <property type="entry name" value="TYR_RECOMBINASE"/>
    <property type="match status" value="1"/>
</dbReference>
<dbReference type="GO" id="GO:0006310">
    <property type="term" value="P:DNA recombination"/>
    <property type="evidence" value="ECO:0007669"/>
    <property type="project" value="UniProtKB-KW"/>
</dbReference>
<dbReference type="SUPFAM" id="SSF56349">
    <property type="entry name" value="DNA breaking-rejoining enzymes"/>
    <property type="match status" value="1"/>
</dbReference>
<keyword evidence="3 5" id="KW-0238">DNA-binding</keyword>
<dbReference type="Gene3D" id="1.10.443.10">
    <property type="entry name" value="Intergrase catalytic core"/>
    <property type="match status" value="1"/>
</dbReference>
<dbReference type="Pfam" id="PF00589">
    <property type="entry name" value="Phage_integrase"/>
    <property type="match status" value="1"/>
</dbReference>
<accession>A0A845BP77</accession>
<feature type="domain" description="Tyr recombinase" evidence="7">
    <location>
        <begin position="204"/>
        <end position="383"/>
    </location>
</feature>
<evidence type="ECO:0000256" key="5">
    <source>
        <dbReference type="PROSITE-ProRule" id="PRU01248"/>
    </source>
</evidence>
<reference evidence="9 10" key="1">
    <citation type="submission" date="2019-12" db="EMBL/GenBank/DDBJ databases">
        <title>Neisseriaceae gen. nov. sp. Genome sequencing and assembly.</title>
        <authorList>
            <person name="Liu Z."/>
            <person name="Li A."/>
        </authorList>
    </citation>
    <scope>NUCLEOTIDE SEQUENCE [LARGE SCALE GENOMIC DNA]</scope>
    <source>
        <strain evidence="9 10">B2N2-7</strain>
    </source>
</reference>
<name>A0A845BP77_9NEIS</name>
<evidence type="ECO:0000256" key="1">
    <source>
        <dbReference type="ARBA" id="ARBA00008857"/>
    </source>
</evidence>
<organism evidence="9 10">
    <name type="scientific">Craterilacuibacter sinensis</name>
    <dbReference type="NCBI Taxonomy" id="2686017"/>
    <lineage>
        <taxon>Bacteria</taxon>
        <taxon>Pseudomonadati</taxon>
        <taxon>Pseudomonadota</taxon>
        <taxon>Betaproteobacteria</taxon>
        <taxon>Neisseriales</taxon>
        <taxon>Neisseriaceae</taxon>
        <taxon>Craterilacuibacter</taxon>
    </lineage>
</organism>
<dbReference type="Proteomes" id="UP000467214">
    <property type="component" value="Unassembled WGS sequence"/>
</dbReference>
<evidence type="ECO:0000259" key="7">
    <source>
        <dbReference type="PROSITE" id="PS51898"/>
    </source>
</evidence>
<dbReference type="GO" id="GO:0003677">
    <property type="term" value="F:DNA binding"/>
    <property type="evidence" value="ECO:0007669"/>
    <property type="project" value="UniProtKB-UniRule"/>
</dbReference>
<dbReference type="InterPro" id="IPR044068">
    <property type="entry name" value="CB"/>
</dbReference>
<dbReference type="PROSITE" id="PS51900">
    <property type="entry name" value="CB"/>
    <property type="match status" value="1"/>
</dbReference>
<evidence type="ECO:0000256" key="2">
    <source>
        <dbReference type="ARBA" id="ARBA00022908"/>
    </source>
</evidence>
<dbReference type="RefSeq" id="WP_160796314.1">
    <property type="nucleotide sequence ID" value="NZ_WSSB01000006.1"/>
</dbReference>
<dbReference type="InterPro" id="IPR025166">
    <property type="entry name" value="Integrase_DNA_bind_dom"/>
</dbReference>
<dbReference type="Pfam" id="PF22022">
    <property type="entry name" value="Phage_int_M"/>
    <property type="match status" value="1"/>
</dbReference>